<keyword evidence="3" id="KW-1185">Reference proteome</keyword>
<name>A0ABT1H783_9NOCA</name>
<evidence type="ECO:0000313" key="3">
    <source>
        <dbReference type="Proteomes" id="UP001205740"/>
    </source>
</evidence>
<organism evidence="2 3">
    <name type="scientific">Williamsia serinedens</name>
    <dbReference type="NCBI Taxonomy" id="391736"/>
    <lineage>
        <taxon>Bacteria</taxon>
        <taxon>Bacillati</taxon>
        <taxon>Actinomycetota</taxon>
        <taxon>Actinomycetes</taxon>
        <taxon>Mycobacteriales</taxon>
        <taxon>Nocardiaceae</taxon>
        <taxon>Williamsia</taxon>
    </lineage>
</organism>
<evidence type="ECO:0000313" key="2">
    <source>
        <dbReference type="EMBL" id="MCP2163108.1"/>
    </source>
</evidence>
<dbReference type="EMBL" id="JAMTCG010000014">
    <property type="protein sequence ID" value="MCP2163108.1"/>
    <property type="molecule type" value="Genomic_DNA"/>
</dbReference>
<evidence type="ECO:0000256" key="1">
    <source>
        <dbReference type="SAM" id="MobiDB-lite"/>
    </source>
</evidence>
<comment type="caution">
    <text evidence="2">The sequence shown here is derived from an EMBL/GenBank/DDBJ whole genome shotgun (WGS) entry which is preliminary data.</text>
</comment>
<dbReference type="RefSeq" id="WP_372505123.1">
    <property type="nucleotide sequence ID" value="NZ_JAMTCG010000014.1"/>
</dbReference>
<accession>A0ABT1H783</accession>
<proteinExistence type="predicted"/>
<feature type="region of interest" description="Disordered" evidence="1">
    <location>
        <begin position="133"/>
        <end position="156"/>
    </location>
</feature>
<sequence>QVPAQNLGIDGISNISEATLAGLEAGKDRKEAEIKTSLGEAHEQVMRTAAYITGQTEQAQDFASEVKWQDMTARTFAQVIDGLGKVVTMLNVPPKEVLEDIPGWTRARVERASQAMDEASRKAMVQNTLNRVPAAAQRAAQDPVVNDLASRGNNGA</sequence>
<dbReference type="Pfam" id="PF05133">
    <property type="entry name" value="SPP1_portal"/>
    <property type="match status" value="1"/>
</dbReference>
<reference evidence="2 3" key="1">
    <citation type="submission" date="2022-06" db="EMBL/GenBank/DDBJ databases">
        <title>Genomic Encyclopedia of Archaeal and Bacterial Type Strains, Phase II (KMG-II): from individual species to whole genera.</title>
        <authorList>
            <person name="Goeker M."/>
        </authorList>
    </citation>
    <scope>NUCLEOTIDE SEQUENCE [LARGE SCALE GENOMIC DNA]</scope>
    <source>
        <strain evidence="2 3">DSM 45037</strain>
    </source>
</reference>
<protein>
    <submittedName>
        <fullName evidence="2">Phage portal protein, SPP1 Gp6-like</fullName>
    </submittedName>
</protein>
<gene>
    <name evidence="2" type="ORF">LX12_004321</name>
</gene>
<feature type="non-terminal residue" evidence="2">
    <location>
        <position position="1"/>
    </location>
</feature>
<dbReference type="InterPro" id="IPR021145">
    <property type="entry name" value="Portal_protein_SPP1_Gp6-like"/>
</dbReference>
<dbReference type="Proteomes" id="UP001205740">
    <property type="component" value="Unassembled WGS sequence"/>
</dbReference>